<proteinExistence type="predicted"/>
<comment type="caution">
    <text evidence="1">The sequence shown here is derived from an EMBL/GenBank/DDBJ whole genome shotgun (WGS) entry which is preliminary data.</text>
</comment>
<reference evidence="1 2" key="1">
    <citation type="submission" date="2017-10" db="EMBL/GenBank/DDBJ databases">
        <title>Comparative genomics in systemic dimorphic fungi from Ajellomycetaceae.</title>
        <authorList>
            <person name="Munoz J.F."/>
            <person name="Mcewen J.G."/>
            <person name="Clay O.K."/>
            <person name="Cuomo C.A."/>
        </authorList>
    </citation>
    <scope>NUCLEOTIDE SEQUENCE [LARGE SCALE GENOMIC DNA]</scope>
    <source>
        <strain evidence="1 2">UAMH7299</strain>
    </source>
</reference>
<gene>
    <name evidence="1" type="ORF">AJ80_05102</name>
</gene>
<protein>
    <submittedName>
        <fullName evidence="1">Uncharacterized protein</fullName>
    </submittedName>
</protein>
<evidence type="ECO:0000313" key="1">
    <source>
        <dbReference type="EMBL" id="PGH16787.1"/>
    </source>
</evidence>
<organism evidence="1 2">
    <name type="scientific">Polytolypa hystricis (strain UAMH7299)</name>
    <dbReference type="NCBI Taxonomy" id="1447883"/>
    <lineage>
        <taxon>Eukaryota</taxon>
        <taxon>Fungi</taxon>
        <taxon>Dikarya</taxon>
        <taxon>Ascomycota</taxon>
        <taxon>Pezizomycotina</taxon>
        <taxon>Eurotiomycetes</taxon>
        <taxon>Eurotiomycetidae</taxon>
        <taxon>Onygenales</taxon>
        <taxon>Onygenales incertae sedis</taxon>
        <taxon>Polytolypa</taxon>
    </lineage>
</organism>
<keyword evidence="2" id="KW-1185">Reference proteome</keyword>
<dbReference type="AlphaFoldDB" id="A0A2B7Y849"/>
<sequence>MSFAELAPLVRGTTSIISEFEFVDAAHTPTKQDFVTLCSGYNIPVCPHLRLGDEKILQQFPLRRRSKSGGRDLPIFPQCHECKTERFVGYLDSPLDPYWLAQIFASHDPDLDDYYLDARDWLWFALHEFEHGSPWPERWDIEPENGEFFTPVTVPASSKVSSALARMRDDFGSTFLRRNF</sequence>
<dbReference type="OrthoDB" id="4176762at2759"/>
<accession>A0A2B7Y849</accession>
<name>A0A2B7Y849_POLH7</name>
<evidence type="ECO:0000313" key="2">
    <source>
        <dbReference type="Proteomes" id="UP000224634"/>
    </source>
</evidence>
<dbReference type="EMBL" id="PDNA01000071">
    <property type="protein sequence ID" value="PGH16787.1"/>
    <property type="molecule type" value="Genomic_DNA"/>
</dbReference>
<dbReference type="Proteomes" id="UP000224634">
    <property type="component" value="Unassembled WGS sequence"/>
</dbReference>